<accession>A0ABQ0D7H3</accession>
<evidence type="ECO:0000313" key="1">
    <source>
        <dbReference type="EMBL" id="GAB1218787.1"/>
    </source>
</evidence>
<dbReference type="EMBL" id="BAAFRS010000004">
    <property type="protein sequence ID" value="GAB1218787.1"/>
    <property type="molecule type" value="Genomic_DNA"/>
</dbReference>
<protein>
    <submittedName>
        <fullName evidence="1">Uncharacterized protein</fullName>
    </submittedName>
</protein>
<name>A0ABQ0D7H3_9EUKA</name>
<evidence type="ECO:0000313" key="2">
    <source>
        <dbReference type="Proteomes" id="UP001628156"/>
    </source>
</evidence>
<gene>
    <name evidence="1" type="ORF">ENUP19_0004G0013</name>
</gene>
<sequence>MVLRKSTIHRYKIERLAYLFMESEAFPPTNKNSFKKLFIRIVEQILHEVINKNDEIKEKLLIGTIIQTFSRYSTKSMWKRFSIKKFGSTYTGLELRNCFLACYRRLLNLRVSSTIIDQIIKLLHSFRNNCCQQFLTLNKNEFHPFFLTEKYTISYISYLYKNHQYFNIIQKANAFPEVEILNASCYFNGYLAKAAYQYFLKDPQKNSSYVDLSINYFIKAISSSGGSPYYIFQFISFLRNEGEEDTIIEEYQKALDKKNFRLMLLALIEHEPNKNDIIHDMSSFMENYLSQYPYDHIGKKVIKSDYIPSSYSLTLQVFVSRFEFPYSEDEYYELWCDFKIYLENNQIPDISSIYPFSNHIWKRRHFPLFSHIVKTMDLRLIEIKKVVFKLLYNTEWKYN</sequence>
<keyword evidence="2" id="KW-1185">Reference proteome</keyword>
<organism evidence="1 2">
    <name type="scientific">Entamoeba nuttalli</name>
    <dbReference type="NCBI Taxonomy" id="412467"/>
    <lineage>
        <taxon>Eukaryota</taxon>
        <taxon>Amoebozoa</taxon>
        <taxon>Evosea</taxon>
        <taxon>Archamoebae</taxon>
        <taxon>Mastigamoebida</taxon>
        <taxon>Entamoebidae</taxon>
        <taxon>Entamoeba</taxon>
    </lineage>
</organism>
<comment type="caution">
    <text evidence="1">The sequence shown here is derived from an EMBL/GenBank/DDBJ whole genome shotgun (WGS) entry which is preliminary data.</text>
</comment>
<proteinExistence type="predicted"/>
<dbReference type="Proteomes" id="UP001628156">
    <property type="component" value="Unassembled WGS sequence"/>
</dbReference>
<reference evidence="1 2" key="1">
    <citation type="journal article" date="2019" name="PLoS Negl. Trop. Dis.">
        <title>Whole genome sequencing of Entamoeba nuttalli reveals mammalian host-related molecular signatures and a novel octapeptide-repeat surface protein.</title>
        <authorList>
            <person name="Tanaka M."/>
            <person name="Makiuchi T."/>
            <person name="Komiyama T."/>
            <person name="Shiina T."/>
            <person name="Osaki K."/>
            <person name="Tachibana H."/>
        </authorList>
    </citation>
    <scope>NUCLEOTIDE SEQUENCE [LARGE SCALE GENOMIC DNA]</scope>
    <source>
        <strain evidence="1 2">P19-061405</strain>
    </source>
</reference>